<dbReference type="PANTHER" id="PTHR45765:SF1">
    <property type="entry name" value="METHIONINE--TRNA LIGASE, CYTOPLASMIC"/>
    <property type="match status" value="1"/>
</dbReference>
<reference evidence="15" key="1">
    <citation type="submission" date="2021-06" db="EMBL/GenBank/DDBJ databases">
        <authorList>
            <person name="Hodson N. C."/>
            <person name="Mongue J. A."/>
            <person name="Jaron S. K."/>
        </authorList>
    </citation>
    <scope>NUCLEOTIDE SEQUENCE</scope>
</reference>
<dbReference type="AlphaFoldDB" id="A0A8J2L0G4"/>
<evidence type="ECO:0000256" key="13">
    <source>
        <dbReference type="SAM" id="MobiDB-lite"/>
    </source>
</evidence>
<keyword evidence="4" id="KW-0963">Cytoplasm</keyword>
<name>A0A8J2L0G4_9HEXA</name>
<dbReference type="NCBIfam" id="NF001100">
    <property type="entry name" value="PRK00133.1"/>
    <property type="match status" value="1"/>
</dbReference>
<dbReference type="InterPro" id="IPR033911">
    <property type="entry name" value="MetRS_core"/>
</dbReference>
<dbReference type="PROSITE" id="PS00178">
    <property type="entry name" value="AA_TRNA_LIGASE_I"/>
    <property type="match status" value="1"/>
</dbReference>
<dbReference type="NCBIfam" id="TIGR00398">
    <property type="entry name" value="metG"/>
    <property type="match status" value="1"/>
</dbReference>
<evidence type="ECO:0000256" key="7">
    <source>
        <dbReference type="ARBA" id="ARBA00022840"/>
    </source>
</evidence>
<comment type="subcellular location">
    <subcellularLocation>
        <location evidence="1">Cytoplasm</location>
    </subcellularLocation>
</comment>
<accession>A0A8J2L0G4</accession>
<dbReference type="EMBL" id="CAJVCH010286284">
    <property type="protein sequence ID" value="CAG7784954.1"/>
    <property type="molecule type" value="Genomic_DNA"/>
</dbReference>
<evidence type="ECO:0000256" key="9">
    <source>
        <dbReference type="ARBA" id="ARBA00023146"/>
    </source>
</evidence>
<evidence type="ECO:0000256" key="3">
    <source>
        <dbReference type="ARBA" id="ARBA00018335"/>
    </source>
</evidence>
<keyword evidence="7 12" id="KW-0067">ATP-binding</keyword>
<evidence type="ECO:0000256" key="2">
    <source>
        <dbReference type="ARBA" id="ARBA00012838"/>
    </source>
</evidence>
<evidence type="ECO:0000256" key="12">
    <source>
        <dbReference type="RuleBase" id="RU363039"/>
    </source>
</evidence>
<dbReference type="PANTHER" id="PTHR45765">
    <property type="entry name" value="METHIONINE--TRNA LIGASE"/>
    <property type="match status" value="1"/>
</dbReference>
<dbReference type="InterPro" id="IPR014758">
    <property type="entry name" value="Met-tRNA_synth"/>
</dbReference>
<dbReference type="InterPro" id="IPR001412">
    <property type="entry name" value="aa-tRNA-synth_I_CS"/>
</dbReference>
<evidence type="ECO:0000256" key="1">
    <source>
        <dbReference type="ARBA" id="ARBA00004496"/>
    </source>
</evidence>
<proteinExistence type="inferred from homology"/>
<sequence>MQLITDPNNSAGLKVLITALKTKQNVQVEFTEQSSTKLRLPVLRVNGLAEVTELFDMNAAVLYLMESVNIPVSESLEEYRQFEAFKLRPALTAYASEKGSSDEGIKRTLNENLSVLEKLLMSQKFIAGKSAGFEDIILWASIHPLIVSHDKILEGCPKINEWYKRLQGIEYFTKAVAKLQPPLAGKIESSPANAKKPNSKVPVGKKGPEPIVKSDENEEKEDTKVVLAEELNAAKINWSVSVDILGPQPKKPDTILPIPGQKNIMISSALPYVNNVPHLGTIIGCVLSADVFSRYCRMRGRNTLYICGTDEYGTATETKALQENMTEQEICDKYHKIHSEVYRWFNIDFDFFGRTTTNHQTEIGQDIFLNLMSNGYLKEMPVQQCFCVPCQKFLSDRFVEGVCPMCGYEDARGDQCDKCGRLTNSVELKNPRCKICSSSEVITKSSEQVFLDLPKLEDKEDLGTWVEKRSEVWSPNARQIVRSWLREGLKERCITRDLKWGTPVPIEKYKNKVFYVWFDAPIGYISITANYTSSWKEWWQNPDVDIDYYEFMAKDNVPFHGILFPASCIGTKQPWTLVKYIMATEYLNYEDTKFSKSRGYGVFGNDAKDTGIPADIWRFYLLYVRPEAQDSAFSWDDFMTKNNSELLNNLGNFINRSLSFLEKFFDSTVPAMDLLEEDYNIAARVNQEISAYVVLQDVCKMKDALRQILSISKIGNQYFQAQKPWTLTKKSEDLPRCSTICGLGVQIVFVIATLLEPYMPETAATILQQLNVPKTYFSMHLQQFIPSGHKIGKVKPLFQKMEAAVIDSLKQRYGGPQQKA</sequence>
<dbReference type="Pfam" id="PF19303">
    <property type="entry name" value="Anticodon_3"/>
    <property type="match status" value="1"/>
</dbReference>
<dbReference type="EC" id="6.1.1.10" evidence="2"/>
<evidence type="ECO:0000313" key="16">
    <source>
        <dbReference type="Proteomes" id="UP000708208"/>
    </source>
</evidence>
<evidence type="ECO:0000256" key="10">
    <source>
        <dbReference type="ARBA" id="ARBA00030904"/>
    </source>
</evidence>
<evidence type="ECO:0000313" key="15">
    <source>
        <dbReference type="EMBL" id="CAG7784954.1"/>
    </source>
</evidence>
<dbReference type="GO" id="GO:0017101">
    <property type="term" value="C:aminoacyl-tRNA synthetase multienzyme complex"/>
    <property type="evidence" value="ECO:0007669"/>
    <property type="project" value="TreeGrafter"/>
</dbReference>
<dbReference type="InterPro" id="IPR010987">
    <property type="entry name" value="Glutathione-S-Trfase_C-like"/>
</dbReference>
<feature type="compositionally biased region" description="Basic and acidic residues" evidence="13">
    <location>
        <begin position="206"/>
        <end position="215"/>
    </location>
</feature>
<dbReference type="GO" id="GO:0006431">
    <property type="term" value="P:methionyl-tRNA aminoacylation"/>
    <property type="evidence" value="ECO:0007669"/>
    <property type="project" value="InterPro"/>
</dbReference>
<dbReference type="Proteomes" id="UP000708208">
    <property type="component" value="Unassembled WGS sequence"/>
</dbReference>
<gene>
    <name evidence="15" type="ORF">AFUS01_LOCUS23607</name>
</gene>
<evidence type="ECO:0000256" key="11">
    <source>
        <dbReference type="ARBA" id="ARBA00047364"/>
    </source>
</evidence>
<dbReference type="FunFam" id="2.20.28.20:FF:000001">
    <property type="entry name" value="Methionine--tRNA ligase"/>
    <property type="match status" value="1"/>
</dbReference>
<dbReference type="CDD" id="cd07957">
    <property type="entry name" value="Anticodon_Ia_Met"/>
    <property type="match status" value="1"/>
</dbReference>
<comment type="caution">
    <text evidence="15">The sequence shown here is derived from an EMBL/GenBank/DDBJ whole genome shotgun (WGS) entry which is preliminary data.</text>
</comment>
<evidence type="ECO:0000259" key="14">
    <source>
        <dbReference type="PROSITE" id="PS50405"/>
    </source>
</evidence>
<dbReference type="InterPro" id="IPR023458">
    <property type="entry name" value="Met-tRNA_ligase_1"/>
</dbReference>
<dbReference type="OrthoDB" id="5844513at2759"/>
<organism evidence="15 16">
    <name type="scientific">Allacma fusca</name>
    <dbReference type="NCBI Taxonomy" id="39272"/>
    <lineage>
        <taxon>Eukaryota</taxon>
        <taxon>Metazoa</taxon>
        <taxon>Ecdysozoa</taxon>
        <taxon>Arthropoda</taxon>
        <taxon>Hexapoda</taxon>
        <taxon>Collembola</taxon>
        <taxon>Symphypleona</taxon>
        <taxon>Sminthuridae</taxon>
        <taxon>Allacma</taxon>
    </lineage>
</organism>
<dbReference type="Pfam" id="PF09334">
    <property type="entry name" value="tRNA-synt_1g"/>
    <property type="match status" value="1"/>
</dbReference>
<comment type="similarity">
    <text evidence="12">Belongs to the class-I aminoacyl-tRNA synthetase family.</text>
</comment>
<dbReference type="InterPro" id="IPR015413">
    <property type="entry name" value="Methionyl/Leucyl_tRNA_Synth"/>
</dbReference>
<feature type="region of interest" description="Disordered" evidence="13">
    <location>
        <begin position="187"/>
        <end position="219"/>
    </location>
</feature>
<protein>
    <recommendedName>
        <fullName evidence="3">Methionine--tRNA ligase, cytoplasmic</fullName>
        <ecNumber evidence="2">6.1.1.10</ecNumber>
    </recommendedName>
    <alternativeName>
        <fullName evidence="10">Methionyl-tRNA synthetase</fullName>
    </alternativeName>
</protein>
<dbReference type="GO" id="GO:0004825">
    <property type="term" value="F:methionine-tRNA ligase activity"/>
    <property type="evidence" value="ECO:0007669"/>
    <property type="project" value="UniProtKB-EC"/>
</dbReference>
<feature type="domain" description="GST C-terminal" evidence="14">
    <location>
        <begin position="69"/>
        <end position="183"/>
    </location>
</feature>
<keyword evidence="16" id="KW-1185">Reference proteome</keyword>
<keyword evidence="8 12" id="KW-0648">Protein biosynthesis</keyword>
<evidence type="ECO:0000256" key="6">
    <source>
        <dbReference type="ARBA" id="ARBA00022741"/>
    </source>
</evidence>
<keyword evidence="5 12" id="KW-0436">Ligase</keyword>
<dbReference type="GO" id="GO:0005829">
    <property type="term" value="C:cytosol"/>
    <property type="evidence" value="ECO:0007669"/>
    <property type="project" value="TreeGrafter"/>
</dbReference>
<comment type="catalytic activity">
    <reaction evidence="11">
        <text>tRNA(Met) + L-methionine + ATP = L-methionyl-tRNA(Met) + AMP + diphosphate</text>
        <dbReference type="Rhea" id="RHEA:13481"/>
        <dbReference type="Rhea" id="RHEA-COMP:9667"/>
        <dbReference type="Rhea" id="RHEA-COMP:9698"/>
        <dbReference type="ChEBI" id="CHEBI:30616"/>
        <dbReference type="ChEBI" id="CHEBI:33019"/>
        <dbReference type="ChEBI" id="CHEBI:57844"/>
        <dbReference type="ChEBI" id="CHEBI:78442"/>
        <dbReference type="ChEBI" id="CHEBI:78530"/>
        <dbReference type="ChEBI" id="CHEBI:456215"/>
        <dbReference type="EC" id="6.1.1.10"/>
    </reaction>
</comment>
<keyword evidence="9 12" id="KW-0030">Aminoacyl-tRNA synthetase</keyword>
<dbReference type="PROSITE" id="PS50405">
    <property type="entry name" value="GST_CTER"/>
    <property type="match status" value="1"/>
</dbReference>
<evidence type="ECO:0000256" key="8">
    <source>
        <dbReference type="ARBA" id="ARBA00022917"/>
    </source>
</evidence>
<keyword evidence="6 12" id="KW-0547">Nucleotide-binding</keyword>
<evidence type="ECO:0000256" key="4">
    <source>
        <dbReference type="ARBA" id="ARBA00022490"/>
    </source>
</evidence>
<dbReference type="HAMAP" id="MF_00098">
    <property type="entry name" value="Met_tRNA_synth_type1"/>
    <property type="match status" value="1"/>
</dbReference>
<dbReference type="GO" id="GO:0005524">
    <property type="term" value="F:ATP binding"/>
    <property type="evidence" value="ECO:0007669"/>
    <property type="project" value="UniProtKB-KW"/>
</dbReference>
<dbReference type="CDD" id="cd00814">
    <property type="entry name" value="MetRS_core"/>
    <property type="match status" value="1"/>
</dbReference>
<dbReference type="InterPro" id="IPR041872">
    <property type="entry name" value="Anticodon_Met"/>
</dbReference>
<evidence type="ECO:0000256" key="5">
    <source>
        <dbReference type="ARBA" id="ARBA00022598"/>
    </source>
</evidence>